<dbReference type="Gene3D" id="3.30.390.10">
    <property type="entry name" value="Enolase-like, N-terminal domain"/>
    <property type="match status" value="1"/>
</dbReference>
<dbReference type="InterPro" id="IPR046945">
    <property type="entry name" value="RHMD-like"/>
</dbReference>
<dbReference type="GO" id="GO:0000287">
    <property type="term" value="F:magnesium ion binding"/>
    <property type="evidence" value="ECO:0007669"/>
    <property type="project" value="TreeGrafter"/>
</dbReference>
<dbReference type="PANTHER" id="PTHR13794:SF58">
    <property type="entry name" value="MITOCHONDRIAL ENOLASE SUPERFAMILY MEMBER 1"/>
    <property type="match status" value="1"/>
</dbReference>
<dbReference type="SUPFAM" id="SSF51604">
    <property type="entry name" value="Enolase C-terminal domain-like"/>
    <property type="match status" value="1"/>
</dbReference>
<feature type="domain" description="Mandelate racemase/muconate lactonizing enzyme C-terminal" evidence="4">
    <location>
        <begin position="137"/>
        <end position="236"/>
    </location>
</feature>
<keyword evidence="6" id="KW-1185">Reference proteome</keyword>
<dbReference type="SFLD" id="SFLDS00001">
    <property type="entry name" value="Enolase"/>
    <property type="match status" value="1"/>
</dbReference>
<dbReference type="CDD" id="cd03316">
    <property type="entry name" value="MR_like"/>
    <property type="match status" value="1"/>
</dbReference>
<dbReference type="Pfam" id="PF13378">
    <property type="entry name" value="MR_MLE_C"/>
    <property type="match status" value="1"/>
</dbReference>
<comment type="cofactor">
    <cofactor evidence="1">
        <name>Mg(2+)</name>
        <dbReference type="ChEBI" id="CHEBI:18420"/>
    </cofactor>
</comment>
<dbReference type="InterPro" id="IPR036849">
    <property type="entry name" value="Enolase-like_C_sf"/>
</dbReference>
<protein>
    <submittedName>
        <fullName evidence="5">L-alanine-DL-glutamate epimerase</fullName>
    </submittedName>
</protein>
<dbReference type="Gene3D" id="3.20.20.120">
    <property type="entry name" value="Enolase-like C-terminal domain"/>
    <property type="match status" value="1"/>
</dbReference>
<keyword evidence="2" id="KW-0479">Metal-binding</keyword>
<reference evidence="5 6" key="1">
    <citation type="submission" date="2016-10" db="EMBL/GenBank/DDBJ databases">
        <authorList>
            <person name="Varghese N."/>
            <person name="Submissions S."/>
        </authorList>
    </citation>
    <scope>NUCLEOTIDE SEQUENCE [LARGE SCALE GENOMIC DNA]</scope>
    <source>
        <strain evidence="5 6">DSM 18839</strain>
    </source>
</reference>
<dbReference type="RefSeq" id="WP_175474316.1">
    <property type="nucleotide sequence ID" value="NZ_FNBW01000014.1"/>
</dbReference>
<dbReference type="Pfam" id="PF02746">
    <property type="entry name" value="MR_MLE_N"/>
    <property type="match status" value="1"/>
</dbReference>
<dbReference type="EMBL" id="FNBW01000014">
    <property type="protein sequence ID" value="SDG32881.1"/>
    <property type="molecule type" value="Genomic_DNA"/>
</dbReference>
<organism evidence="5 6">
    <name type="scientific">Thalassobaculum litoreum DSM 18839</name>
    <dbReference type="NCBI Taxonomy" id="1123362"/>
    <lineage>
        <taxon>Bacteria</taxon>
        <taxon>Pseudomonadati</taxon>
        <taxon>Pseudomonadota</taxon>
        <taxon>Alphaproteobacteria</taxon>
        <taxon>Rhodospirillales</taxon>
        <taxon>Thalassobaculaceae</taxon>
        <taxon>Thalassobaculum</taxon>
    </lineage>
</organism>
<keyword evidence="3" id="KW-0460">Magnesium</keyword>
<dbReference type="SUPFAM" id="SSF54826">
    <property type="entry name" value="Enolase N-terminal domain-like"/>
    <property type="match status" value="1"/>
</dbReference>
<dbReference type="AlphaFoldDB" id="A0A8G2EXU6"/>
<dbReference type="Proteomes" id="UP000198615">
    <property type="component" value="Unassembled WGS sequence"/>
</dbReference>
<dbReference type="InterPro" id="IPR029017">
    <property type="entry name" value="Enolase-like_N"/>
</dbReference>
<evidence type="ECO:0000256" key="3">
    <source>
        <dbReference type="ARBA" id="ARBA00022842"/>
    </source>
</evidence>
<dbReference type="GO" id="GO:0016052">
    <property type="term" value="P:carbohydrate catabolic process"/>
    <property type="evidence" value="ECO:0007669"/>
    <property type="project" value="TreeGrafter"/>
</dbReference>
<evidence type="ECO:0000259" key="4">
    <source>
        <dbReference type="SMART" id="SM00922"/>
    </source>
</evidence>
<dbReference type="InterPro" id="IPR013341">
    <property type="entry name" value="Mandelate_racemase_N_dom"/>
</dbReference>
<proteinExistence type="predicted"/>
<evidence type="ECO:0000256" key="2">
    <source>
        <dbReference type="ARBA" id="ARBA00022723"/>
    </source>
</evidence>
<comment type="caution">
    <text evidence="5">The sequence shown here is derived from an EMBL/GenBank/DDBJ whole genome shotgun (WGS) entry which is preliminary data.</text>
</comment>
<gene>
    <name evidence="5" type="ORF">SAMN05660686_04071</name>
</gene>
<evidence type="ECO:0000256" key="1">
    <source>
        <dbReference type="ARBA" id="ARBA00001946"/>
    </source>
</evidence>
<dbReference type="GO" id="GO:0016836">
    <property type="term" value="F:hydro-lyase activity"/>
    <property type="evidence" value="ECO:0007669"/>
    <property type="project" value="TreeGrafter"/>
</dbReference>
<evidence type="ECO:0000313" key="5">
    <source>
        <dbReference type="EMBL" id="SDG32881.1"/>
    </source>
</evidence>
<evidence type="ECO:0000313" key="6">
    <source>
        <dbReference type="Proteomes" id="UP000198615"/>
    </source>
</evidence>
<sequence length="368" mass="40117">MKITEVTARRYRGEGGNPYSAEMVVVEVATDAGVTGMGFANAPPRMGPIIAQFIEHVFGPAALDADPRLTTDLWQRLQGETVPRRGGDGIARYALAALDMACWDIRGKATGLPVSALLGGQRRLVPTYANCAHHMAPDALAERAASYVAMGHRALKIRGTRGYVTPREATERVRAVREAVGPDVKLMVDVNGSWDVDTAIQQLKAWEPYDVYWLEEPVPPHDIPGYARVRARAGRTYIVGGEQNVGLSEFRALVEQGGVDMVQPNVMITGGITDWLRIHAYATSMNVPVSPWDLQNVHIHLAAGLPNVRWIEYFMADNALLEFQTRLFAGAPFKEEVDEIGIQLVAPTAPGLGLALDAEVAERSLVTD</sequence>
<accession>A0A8G2EXU6</accession>
<dbReference type="SMART" id="SM00922">
    <property type="entry name" value="MR_MLE"/>
    <property type="match status" value="1"/>
</dbReference>
<dbReference type="PANTHER" id="PTHR13794">
    <property type="entry name" value="ENOLASE SUPERFAMILY, MANDELATE RACEMASE"/>
    <property type="match status" value="1"/>
</dbReference>
<dbReference type="InterPro" id="IPR013342">
    <property type="entry name" value="Mandelate_racemase_C"/>
</dbReference>
<dbReference type="InterPro" id="IPR029065">
    <property type="entry name" value="Enolase_C-like"/>
</dbReference>
<name>A0A8G2EXU6_9PROT</name>